<dbReference type="HOGENOM" id="CLU_878806_0_0_2"/>
<sequence>MQSRRDVIRTGAGVAGTGLLTALAGCSEIPVVGSYFGFDYTEWVYDPDGLDSDSVTAFLMNVEAILETDEVENKGDLREEATNNYSGELVADDIEYVLNVGRSEILTGSFDGEEVVDGMGFAAEGSHGDFDLYTDDEEENAVIGTDGDVLVKTSGNGFSDVDAREEIEHLIDTASGDVDRFVDVNDDFDQVQSEVDTDHYVYVSGQTESATEDAADDTVVTTAITAEIDGAETNGTYLLLYASEDGVDLEQAESDVESDLSEEATLGDVSQDGRLVTAEFTVPTEEF</sequence>
<gene>
    <name evidence="1" type="ordered locus">Natpe_3271</name>
    <name evidence="2" type="ORF">C488_15862</name>
</gene>
<protein>
    <submittedName>
        <fullName evidence="1">Uncharacterized protein</fullName>
    </submittedName>
</protein>
<evidence type="ECO:0000313" key="3">
    <source>
        <dbReference type="Proteomes" id="UP000010843"/>
    </source>
</evidence>
<proteinExistence type="predicted"/>
<dbReference type="PATRIC" id="fig|797303.5.peg.3150"/>
<keyword evidence="4" id="KW-1185">Reference proteome</keyword>
<dbReference type="Proteomes" id="UP000010843">
    <property type="component" value="Chromosome"/>
</dbReference>
<organism evidence="1 3">
    <name type="scientific">Natrinema pellirubrum (strain DSM 15624 / CIP 106293 / JCM 10476 / NCIMB 786 / 157)</name>
    <dbReference type="NCBI Taxonomy" id="797303"/>
    <lineage>
        <taxon>Archaea</taxon>
        <taxon>Methanobacteriati</taxon>
        <taxon>Methanobacteriota</taxon>
        <taxon>Stenosarchaea group</taxon>
        <taxon>Halobacteria</taxon>
        <taxon>Halobacteriales</taxon>
        <taxon>Natrialbaceae</taxon>
        <taxon>Natrinema</taxon>
    </lineage>
</organism>
<dbReference type="RefSeq" id="WP_006182519.1">
    <property type="nucleotide sequence ID" value="NC_019962.1"/>
</dbReference>
<evidence type="ECO:0000313" key="1">
    <source>
        <dbReference type="EMBL" id="AGB33060.1"/>
    </source>
</evidence>
<dbReference type="EMBL" id="CP003372">
    <property type="protein sequence ID" value="AGB33060.1"/>
    <property type="molecule type" value="Genomic_DNA"/>
</dbReference>
<reference evidence="3" key="2">
    <citation type="submission" date="2012-02" db="EMBL/GenBank/DDBJ databases">
        <title>Complete sequence of chromosome of Natrinema pellirubrum DSM 15624.</title>
        <authorList>
            <person name="Lucas S."/>
            <person name="Han J."/>
            <person name="Lapidus A."/>
            <person name="Cheng J.-F."/>
            <person name="Goodwin L."/>
            <person name="Pitluck S."/>
            <person name="Peters L."/>
            <person name="Teshima H."/>
            <person name="Detter J.C."/>
            <person name="Han C."/>
            <person name="Tapia R."/>
            <person name="Land M."/>
            <person name="Hauser L."/>
            <person name="Kyrpides N."/>
            <person name="Ivanova N."/>
            <person name="Pagani I."/>
            <person name="Sproer C."/>
            <person name="Anderson I."/>
            <person name="Woyke T."/>
        </authorList>
    </citation>
    <scope>NUCLEOTIDE SEQUENCE [LARGE SCALE GENOMIC DNA]</scope>
    <source>
        <strain evidence="3">DSM 15624 / JCM 10476 / NCIMB 786</strain>
    </source>
</reference>
<dbReference type="KEGG" id="npe:Natpe_3271"/>
<name>L0JNE6_NATP1</name>
<dbReference type="PROSITE" id="PS51318">
    <property type="entry name" value="TAT"/>
    <property type="match status" value="1"/>
</dbReference>
<dbReference type="OrthoDB" id="186668at2157"/>
<dbReference type="EMBL" id="AOIE01000099">
    <property type="protein sequence ID" value="ELY71940.1"/>
    <property type="molecule type" value="Genomic_DNA"/>
</dbReference>
<dbReference type="InterPro" id="IPR006311">
    <property type="entry name" value="TAT_signal"/>
</dbReference>
<reference evidence="2 4" key="3">
    <citation type="journal article" date="2014" name="PLoS Genet.">
        <title>Phylogenetically driven sequencing of extremely halophilic archaea reveals strategies for static and dynamic osmo-response.</title>
        <authorList>
            <person name="Becker E.A."/>
            <person name="Seitzer P.M."/>
            <person name="Tritt A."/>
            <person name="Larsen D."/>
            <person name="Krusor M."/>
            <person name="Yao A.I."/>
            <person name="Wu D."/>
            <person name="Madern D."/>
            <person name="Eisen J.A."/>
            <person name="Darling A.E."/>
            <person name="Facciotti M.T."/>
        </authorList>
    </citation>
    <scope>NUCLEOTIDE SEQUENCE [LARGE SCALE GENOMIC DNA]</scope>
    <source>
        <strain evidence="2 4">DSM 15624</strain>
    </source>
</reference>
<dbReference type="eggNOG" id="arCOG09132">
    <property type="taxonomic scope" value="Archaea"/>
</dbReference>
<accession>L0JNE6</accession>
<dbReference type="PROSITE" id="PS51257">
    <property type="entry name" value="PROKAR_LIPOPROTEIN"/>
    <property type="match status" value="1"/>
</dbReference>
<evidence type="ECO:0000313" key="4">
    <source>
        <dbReference type="Proteomes" id="UP000011593"/>
    </source>
</evidence>
<dbReference type="GeneID" id="14333851"/>
<reference evidence="1" key="1">
    <citation type="submission" date="2012-02" db="EMBL/GenBank/DDBJ databases">
        <title>Complete sequence of chromosome of Natrinema pellirubrum DSM 15624.</title>
        <authorList>
            <consortium name="US DOE Joint Genome Institute"/>
            <person name="Lucas S."/>
            <person name="Han J."/>
            <person name="Lapidus A."/>
            <person name="Cheng J.-F."/>
            <person name="Goodwin L."/>
            <person name="Pitluck S."/>
            <person name="Peters L."/>
            <person name="Teshima H."/>
            <person name="Detter J.C."/>
            <person name="Han C."/>
            <person name="Tapia R."/>
            <person name="Land M."/>
            <person name="Hauser L."/>
            <person name="Kyrpides N."/>
            <person name="Ivanova N."/>
            <person name="Pagani I."/>
            <person name="Sproer C."/>
            <person name="Anderson I."/>
            <person name="Woyke T."/>
        </authorList>
    </citation>
    <scope>NUCLEOTIDE SEQUENCE</scope>
    <source>
        <strain evidence="1">DSM 15624</strain>
    </source>
</reference>
<dbReference type="AlphaFoldDB" id="L0JNE6"/>
<dbReference type="Proteomes" id="UP000011593">
    <property type="component" value="Unassembled WGS sequence"/>
</dbReference>
<evidence type="ECO:0000313" key="2">
    <source>
        <dbReference type="EMBL" id="ELY71940.1"/>
    </source>
</evidence>